<organism evidence="2 3">
    <name type="scientific">Nocardia mangyaensis</name>
    <dbReference type="NCBI Taxonomy" id="2213200"/>
    <lineage>
        <taxon>Bacteria</taxon>
        <taxon>Bacillati</taxon>
        <taxon>Actinomycetota</taxon>
        <taxon>Actinomycetes</taxon>
        <taxon>Mycobacteriales</taxon>
        <taxon>Nocardiaceae</taxon>
        <taxon>Nocardia</taxon>
    </lineage>
</organism>
<feature type="chain" id="PRO_5012633706" description="DUF3558 domain-containing protein" evidence="1">
    <location>
        <begin position="38"/>
        <end position="172"/>
    </location>
</feature>
<evidence type="ECO:0000313" key="2">
    <source>
        <dbReference type="EMBL" id="APE35413.1"/>
    </source>
</evidence>
<keyword evidence="1" id="KW-0732">Signal</keyword>
<sequence length="172" mass="17586">MIITPVTANYRRGAARLAAAAAIALAVSAGWAPTAWAQPIPDDSVEAICVAQTTEVPNLIGGGATAQDTITCTDAAGIPLISGRSDLTIDGSSCGDSTTTITTRWDDGTRTVTETTGHISPDDRKHVATGTVTSDSTRFADATVSVAGTGVEPSCDNPFQPAAAVYIVTFHH</sequence>
<reference evidence="2" key="1">
    <citation type="submission" date="2016-11" db="EMBL/GenBank/DDBJ databases">
        <authorList>
            <person name="Jaros S."/>
            <person name="Januszkiewicz K."/>
            <person name="Wedrychowicz H."/>
        </authorList>
    </citation>
    <scope>NUCLEOTIDE SEQUENCE [LARGE SCALE GENOMIC DNA]</scope>
    <source>
        <strain evidence="2">Y48</strain>
    </source>
</reference>
<dbReference type="InterPro" id="IPR006311">
    <property type="entry name" value="TAT_signal"/>
</dbReference>
<keyword evidence="3" id="KW-1185">Reference proteome</keyword>
<protein>
    <recommendedName>
        <fullName evidence="4">DUF3558 domain-containing protein</fullName>
    </recommendedName>
</protein>
<accession>A0A1J0VTP3</accession>
<dbReference type="PROSITE" id="PS51318">
    <property type="entry name" value="TAT"/>
    <property type="match status" value="1"/>
</dbReference>
<dbReference type="RefSeq" id="WP_071928602.1">
    <property type="nucleotide sequence ID" value="NZ_CP018082.1"/>
</dbReference>
<evidence type="ECO:0000256" key="1">
    <source>
        <dbReference type="SAM" id="SignalP"/>
    </source>
</evidence>
<gene>
    <name evidence="2" type="ORF">BOX37_17305</name>
</gene>
<evidence type="ECO:0008006" key="4">
    <source>
        <dbReference type="Google" id="ProtNLM"/>
    </source>
</evidence>
<dbReference type="AlphaFoldDB" id="A0A1J0VTP3"/>
<dbReference type="Proteomes" id="UP000183810">
    <property type="component" value="Chromosome"/>
</dbReference>
<feature type="signal peptide" evidence="1">
    <location>
        <begin position="1"/>
        <end position="37"/>
    </location>
</feature>
<proteinExistence type="predicted"/>
<evidence type="ECO:0000313" key="3">
    <source>
        <dbReference type="Proteomes" id="UP000183810"/>
    </source>
</evidence>
<dbReference type="KEGG" id="nsl:BOX37_17305"/>
<dbReference type="EMBL" id="CP018082">
    <property type="protein sequence ID" value="APE35413.1"/>
    <property type="molecule type" value="Genomic_DNA"/>
</dbReference>
<name>A0A1J0VTP3_9NOCA</name>